<keyword evidence="2" id="KW-1185">Reference proteome</keyword>
<dbReference type="AlphaFoldDB" id="A0A812NDC1"/>
<reference evidence="1" key="1">
    <citation type="submission" date="2021-02" db="EMBL/GenBank/DDBJ databases">
        <authorList>
            <person name="Dougan E. K."/>
            <person name="Rhodes N."/>
            <person name="Thang M."/>
            <person name="Chan C."/>
        </authorList>
    </citation>
    <scope>NUCLEOTIDE SEQUENCE</scope>
</reference>
<evidence type="ECO:0000313" key="1">
    <source>
        <dbReference type="EMBL" id="CAE7291881.1"/>
    </source>
</evidence>
<protein>
    <submittedName>
        <fullName evidence="1">Uncharacterized protein</fullName>
    </submittedName>
</protein>
<evidence type="ECO:0000313" key="2">
    <source>
        <dbReference type="Proteomes" id="UP000604046"/>
    </source>
</evidence>
<dbReference type="EMBL" id="CAJNDS010001957">
    <property type="protein sequence ID" value="CAE7291881.1"/>
    <property type="molecule type" value="Genomic_DNA"/>
</dbReference>
<proteinExistence type="predicted"/>
<sequence>MNTKRSFTRLQLLLLGRCCLFWVFAANVLSPLTLLPLLPNKGDWQDAEFPQALLRPSDGLSTTPDGVPSKGAGNSFLWTLSLSPTSCFVPLGAPLSEKGSLRPRMGRFGGFGGHPLEQAAVSFEPIIGTDPGSGLDAKRFRESSSLWKRDKVCGDSDGLLEDLPMAQSSNKGVGQSMGYGILVMNSRSPPILSHFALSEHAALFT</sequence>
<accession>A0A812NDC1</accession>
<comment type="caution">
    <text evidence="1">The sequence shown here is derived from an EMBL/GenBank/DDBJ whole genome shotgun (WGS) entry which is preliminary data.</text>
</comment>
<organism evidence="1 2">
    <name type="scientific">Symbiodinium natans</name>
    <dbReference type="NCBI Taxonomy" id="878477"/>
    <lineage>
        <taxon>Eukaryota</taxon>
        <taxon>Sar</taxon>
        <taxon>Alveolata</taxon>
        <taxon>Dinophyceae</taxon>
        <taxon>Suessiales</taxon>
        <taxon>Symbiodiniaceae</taxon>
        <taxon>Symbiodinium</taxon>
    </lineage>
</organism>
<gene>
    <name evidence="1" type="ORF">SNAT2548_LOCUS15387</name>
</gene>
<dbReference type="Proteomes" id="UP000604046">
    <property type="component" value="Unassembled WGS sequence"/>
</dbReference>
<name>A0A812NDC1_9DINO</name>